<gene>
    <name evidence="2" type="ORF">NCTC13652_00789</name>
</gene>
<feature type="transmembrane region" description="Helical" evidence="1">
    <location>
        <begin position="176"/>
        <end position="195"/>
    </location>
</feature>
<dbReference type="EMBL" id="LR134473">
    <property type="protein sequence ID" value="VEI02610.1"/>
    <property type="molecule type" value="Genomic_DNA"/>
</dbReference>
<reference evidence="2 3" key="1">
    <citation type="submission" date="2018-12" db="EMBL/GenBank/DDBJ databases">
        <authorList>
            <consortium name="Pathogen Informatics"/>
        </authorList>
    </citation>
    <scope>NUCLEOTIDE SEQUENCE [LARGE SCALE GENOMIC DNA]</scope>
    <source>
        <strain evidence="2 3">NCTC13652</strain>
    </source>
</reference>
<keyword evidence="1" id="KW-1133">Transmembrane helix</keyword>
<dbReference type="AlphaFoldDB" id="A0A3S4YN38"/>
<keyword evidence="1" id="KW-0812">Transmembrane</keyword>
<keyword evidence="3" id="KW-1185">Reference proteome</keyword>
<dbReference type="STRING" id="1122997.GCA_000425285_01071"/>
<feature type="transmembrane region" description="Helical" evidence="1">
    <location>
        <begin position="136"/>
        <end position="156"/>
    </location>
</feature>
<keyword evidence="1" id="KW-0472">Membrane</keyword>
<feature type="transmembrane region" description="Helical" evidence="1">
    <location>
        <begin position="56"/>
        <end position="76"/>
    </location>
</feature>
<evidence type="ECO:0000313" key="2">
    <source>
        <dbReference type="EMBL" id="VEI02610.1"/>
    </source>
</evidence>
<dbReference type="Proteomes" id="UP000277858">
    <property type="component" value="Chromosome"/>
</dbReference>
<evidence type="ECO:0000313" key="3">
    <source>
        <dbReference type="Proteomes" id="UP000277858"/>
    </source>
</evidence>
<sequence length="197" mass="20331">MRGILDTGRAFIWWAKCRGGLATDALTLLLSVLLALTGGVRVQVPSIIGAIGADEPLGFFIPLPVIVAYGIGLARPDRLTESRSARPVRIWDVAFGVLLVVLFLAAAVAGPRDASLICARSTAAGIGLTLLAGRFLAVAVISLPAVGWILIGVLAGRTNYGGDAAWNWPILGPSSGIGWAWAAGLLAVGAVAHMTSR</sequence>
<name>A0A3S4YN38_9ACTN</name>
<feature type="transmembrane region" description="Helical" evidence="1">
    <location>
        <begin position="21"/>
        <end position="44"/>
    </location>
</feature>
<accession>A0A3S4YN38</accession>
<protein>
    <submittedName>
        <fullName evidence="2">Uncharacterized protein</fullName>
    </submittedName>
</protein>
<organism evidence="2 3">
    <name type="scientific">Acidipropionibacterium jensenii</name>
    <dbReference type="NCBI Taxonomy" id="1749"/>
    <lineage>
        <taxon>Bacteria</taxon>
        <taxon>Bacillati</taxon>
        <taxon>Actinomycetota</taxon>
        <taxon>Actinomycetes</taxon>
        <taxon>Propionibacteriales</taxon>
        <taxon>Propionibacteriaceae</taxon>
        <taxon>Acidipropionibacterium</taxon>
    </lineage>
</organism>
<feature type="transmembrane region" description="Helical" evidence="1">
    <location>
        <begin position="88"/>
        <end position="108"/>
    </location>
</feature>
<proteinExistence type="predicted"/>
<evidence type="ECO:0000256" key="1">
    <source>
        <dbReference type="SAM" id="Phobius"/>
    </source>
</evidence>